<gene>
    <name evidence="2" type="ORF">CINC_LOCUS11940</name>
</gene>
<evidence type="ECO:0000256" key="1">
    <source>
        <dbReference type="SAM" id="Phobius"/>
    </source>
</evidence>
<keyword evidence="1" id="KW-1133">Transmembrane helix</keyword>
<name>A0A9P0C507_CHRIL</name>
<reference evidence="2" key="1">
    <citation type="submission" date="2021-12" db="EMBL/GenBank/DDBJ databases">
        <authorList>
            <person name="King R."/>
        </authorList>
    </citation>
    <scope>NUCLEOTIDE SEQUENCE</scope>
</reference>
<keyword evidence="1" id="KW-0472">Membrane</keyword>
<dbReference type="Proteomes" id="UP001154114">
    <property type="component" value="Chromosome 7"/>
</dbReference>
<keyword evidence="3" id="KW-1185">Reference proteome</keyword>
<dbReference type="AlphaFoldDB" id="A0A9P0C507"/>
<feature type="transmembrane region" description="Helical" evidence="1">
    <location>
        <begin position="81"/>
        <end position="99"/>
    </location>
</feature>
<evidence type="ECO:0000313" key="2">
    <source>
        <dbReference type="EMBL" id="CAH0625311.1"/>
    </source>
</evidence>
<dbReference type="OrthoDB" id="7366229at2759"/>
<feature type="transmembrane region" description="Helical" evidence="1">
    <location>
        <begin position="111"/>
        <end position="134"/>
    </location>
</feature>
<accession>A0A9P0C507</accession>
<dbReference type="EMBL" id="LR824010">
    <property type="protein sequence ID" value="CAH0625311.1"/>
    <property type="molecule type" value="Genomic_DNA"/>
</dbReference>
<protein>
    <submittedName>
        <fullName evidence="2">Uncharacterized protein</fullName>
    </submittedName>
</protein>
<evidence type="ECO:0000313" key="3">
    <source>
        <dbReference type="Proteomes" id="UP001154114"/>
    </source>
</evidence>
<organism evidence="2 3">
    <name type="scientific">Chrysodeixis includens</name>
    <name type="common">Soybean looper</name>
    <name type="synonym">Pseudoplusia includens</name>
    <dbReference type="NCBI Taxonomy" id="689277"/>
    <lineage>
        <taxon>Eukaryota</taxon>
        <taxon>Metazoa</taxon>
        <taxon>Ecdysozoa</taxon>
        <taxon>Arthropoda</taxon>
        <taxon>Hexapoda</taxon>
        <taxon>Insecta</taxon>
        <taxon>Pterygota</taxon>
        <taxon>Neoptera</taxon>
        <taxon>Endopterygota</taxon>
        <taxon>Lepidoptera</taxon>
        <taxon>Glossata</taxon>
        <taxon>Ditrysia</taxon>
        <taxon>Noctuoidea</taxon>
        <taxon>Noctuidae</taxon>
        <taxon>Plusiinae</taxon>
        <taxon>Chrysodeixis</taxon>
    </lineage>
</organism>
<keyword evidence="1" id="KW-0812">Transmembrane</keyword>
<sequence>MKCASSSSVDSFMSSQRCSLKLRFLALVINTGDLINERATHTFTVSHALIAPAALITTYVMIGTFVICGMKGNYATKFLQVYGLVTCCALQGALALLVFRELSQYTVTTETVLNGLLPMLTILLLLSDLVVVMFSSRNLPEPPRDSIDSSIMDMHT</sequence>
<feature type="transmembrane region" description="Helical" evidence="1">
    <location>
        <begin position="49"/>
        <end position="69"/>
    </location>
</feature>
<proteinExistence type="predicted"/>